<sequence>MFWFIIISITDVNTLTAVGANMPGVGHSQQYVNLIRQTPPCGTPHKPWDSYATLDPVTGCPIGNAQISTDLGQHSYITNQSYNTLTNTLKAIISFVQDTTGLMLSFRNTSGFGLQDIVLLQSGHNLTSKSNITNLFLAHLSRFSLIRFMYSTSTNGNSERISFLPTNSMFLLKNIIVSPEKFDVSQEELHCLP</sequence>
<dbReference type="Proteomes" id="UP000663829">
    <property type="component" value="Unassembled WGS sequence"/>
</dbReference>
<dbReference type="Proteomes" id="UP000681722">
    <property type="component" value="Unassembled WGS sequence"/>
</dbReference>
<dbReference type="EMBL" id="CAJNOQ010011612">
    <property type="protein sequence ID" value="CAF1280963.1"/>
    <property type="molecule type" value="Genomic_DNA"/>
</dbReference>
<accession>A0A815CCF9</accession>
<feature type="chain" id="PRO_5036227070" evidence="1">
    <location>
        <begin position="20"/>
        <end position="193"/>
    </location>
</feature>
<evidence type="ECO:0000313" key="3">
    <source>
        <dbReference type="EMBL" id="CAF4076147.1"/>
    </source>
</evidence>
<protein>
    <submittedName>
        <fullName evidence="2">Uncharacterized protein</fullName>
    </submittedName>
</protein>
<comment type="caution">
    <text evidence="2">The sequence shown here is derived from an EMBL/GenBank/DDBJ whole genome shotgun (WGS) entry which is preliminary data.</text>
</comment>
<keyword evidence="1" id="KW-0732">Signal</keyword>
<gene>
    <name evidence="2" type="ORF">GPM918_LOCUS27556</name>
    <name evidence="3" type="ORF">SRO942_LOCUS27897</name>
</gene>
<evidence type="ECO:0000313" key="4">
    <source>
        <dbReference type="Proteomes" id="UP000663829"/>
    </source>
</evidence>
<feature type="signal peptide" evidence="1">
    <location>
        <begin position="1"/>
        <end position="19"/>
    </location>
</feature>
<proteinExistence type="predicted"/>
<organism evidence="2 4">
    <name type="scientific">Didymodactylos carnosus</name>
    <dbReference type="NCBI Taxonomy" id="1234261"/>
    <lineage>
        <taxon>Eukaryota</taxon>
        <taxon>Metazoa</taxon>
        <taxon>Spiralia</taxon>
        <taxon>Gnathifera</taxon>
        <taxon>Rotifera</taxon>
        <taxon>Eurotatoria</taxon>
        <taxon>Bdelloidea</taxon>
        <taxon>Philodinida</taxon>
        <taxon>Philodinidae</taxon>
        <taxon>Didymodactylos</taxon>
    </lineage>
</organism>
<dbReference type="OrthoDB" id="10516516at2759"/>
<evidence type="ECO:0000256" key="1">
    <source>
        <dbReference type="SAM" id="SignalP"/>
    </source>
</evidence>
<name>A0A815CCF9_9BILA</name>
<dbReference type="EMBL" id="CAJOBC010027831">
    <property type="protein sequence ID" value="CAF4076147.1"/>
    <property type="molecule type" value="Genomic_DNA"/>
</dbReference>
<evidence type="ECO:0000313" key="2">
    <source>
        <dbReference type="EMBL" id="CAF1280963.1"/>
    </source>
</evidence>
<dbReference type="AlphaFoldDB" id="A0A815CCF9"/>
<reference evidence="2" key="1">
    <citation type="submission" date="2021-02" db="EMBL/GenBank/DDBJ databases">
        <authorList>
            <person name="Nowell W R."/>
        </authorList>
    </citation>
    <scope>NUCLEOTIDE SEQUENCE</scope>
</reference>
<keyword evidence="4" id="KW-1185">Reference proteome</keyword>